<keyword evidence="1" id="KW-0732">Signal</keyword>
<dbReference type="CDD" id="cd14789">
    <property type="entry name" value="Tiki"/>
    <property type="match status" value="1"/>
</dbReference>
<dbReference type="RefSeq" id="WP_341413710.1">
    <property type="nucleotide sequence ID" value="NZ_JBBPCC010000001.1"/>
</dbReference>
<dbReference type="EMBL" id="JBBPCC010000001">
    <property type="protein sequence ID" value="MEK8126657.1"/>
    <property type="molecule type" value="Genomic_DNA"/>
</dbReference>
<comment type="caution">
    <text evidence="3">The sequence shown here is derived from an EMBL/GenBank/DDBJ whole genome shotgun (WGS) entry which is preliminary data.</text>
</comment>
<dbReference type="InterPro" id="IPR047111">
    <property type="entry name" value="YbaP-like"/>
</dbReference>
<dbReference type="PANTHER" id="PTHR40590">
    <property type="entry name" value="CYTOPLASMIC PROTEIN-RELATED"/>
    <property type="match status" value="1"/>
</dbReference>
<reference evidence="3 4" key="1">
    <citation type="submission" date="2024-04" db="EMBL/GenBank/DDBJ databases">
        <title>draft genome sequnece of Paenibacillus filicis.</title>
        <authorList>
            <person name="Kim D.-U."/>
        </authorList>
    </citation>
    <scope>NUCLEOTIDE SEQUENCE [LARGE SCALE GENOMIC DNA]</scope>
    <source>
        <strain evidence="3 4">KACC14197</strain>
    </source>
</reference>
<feature type="signal peptide" evidence="1">
    <location>
        <begin position="1"/>
        <end position="27"/>
    </location>
</feature>
<dbReference type="Pfam" id="PF01963">
    <property type="entry name" value="TraB_PrgY_gumN"/>
    <property type="match status" value="1"/>
</dbReference>
<protein>
    <submittedName>
        <fullName evidence="3">TraB/GumN family protein</fullName>
    </submittedName>
</protein>
<dbReference type="Gene3D" id="3.30.457.10">
    <property type="entry name" value="Copper amine oxidase-like, N-terminal domain"/>
    <property type="match status" value="1"/>
</dbReference>
<dbReference type="InterPro" id="IPR012854">
    <property type="entry name" value="Cu_amine_oxidase-like_N"/>
</dbReference>
<dbReference type="InterPro" id="IPR002816">
    <property type="entry name" value="TraB/PrgY/GumN_fam"/>
</dbReference>
<sequence length="422" mass="47110">MQMKKMSALVLSLSLLASASAFSSAQAAENPLSIRLNDDQIQFGPTEPILENGVTLVPMRPILEKLNVQVNWDEATRTVSGTKENLSFTLQIGSTNASANGQAIKLEEAPKLIQNVTYVPLRFVAETVGYQVGWNQSLRQVSLTSKQQSSGSRGFLWKVENKGNTVYLLGSIHHVPEGMYPLRPEIENAFQAADHLGVEVDVSTVAPEELQKQVLDWGVYKDGTKLQDHISVETYHKVTAVLKANGIPENSFDIFKTWFVTQQIMNLQVAKEGYKPEKGIDNYLIEKANEAKKPVVSLETMESQMKMNNSFSDALQERLLLQNLDPKSVTPPSPDIGIDDLNKMWIEGDEHALTEFTTKGWDAEYYKGLIADRNVEMAEKIKGYLNSDKKETYMVVVGMLHMLGEQGVVPLLEKEGFKVEEE</sequence>
<accession>A0ABU9DEV2</accession>
<keyword evidence="4" id="KW-1185">Reference proteome</keyword>
<evidence type="ECO:0000313" key="3">
    <source>
        <dbReference type="EMBL" id="MEK8126657.1"/>
    </source>
</evidence>
<proteinExistence type="predicted"/>
<dbReference type="PANTHER" id="PTHR40590:SF1">
    <property type="entry name" value="CYTOPLASMIC PROTEIN"/>
    <property type="match status" value="1"/>
</dbReference>
<dbReference type="SUPFAM" id="SSF55383">
    <property type="entry name" value="Copper amine oxidase, domain N"/>
    <property type="match status" value="1"/>
</dbReference>
<gene>
    <name evidence="3" type="ORF">WMW72_01915</name>
</gene>
<dbReference type="Pfam" id="PF07833">
    <property type="entry name" value="Cu_amine_oxidN1"/>
    <property type="match status" value="1"/>
</dbReference>
<feature type="domain" description="Copper amine oxidase-like N-terminal" evidence="2">
    <location>
        <begin position="36"/>
        <end position="142"/>
    </location>
</feature>
<dbReference type="Proteomes" id="UP001469365">
    <property type="component" value="Unassembled WGS sequence"/>
</dbReference>
<evidence type="ECO:0000259" key="2">
    <source>
        <dbReference type="Pfam" id="PF07833"/>
    </source>
</evidence>
<name>A0ABU9DEV2_9BACL</name>
<organism evidence="3 4">
    <name type="scientific">Paenibacillus filicis</name>
    <dbReference type="NCBI Taxonomy" id="669464"/>
    <lineage>
        <taxon>Bacteria</taxon>
        <taxon>Bacillati</taxon>
        <taxon>Bacillota</taxon>
        <taxon>Bacilli</taxon>
        <taxon>Bacillales</taxon>
        <taxon>Paenibacillaceae</taxon>
        <taxon>Paenibacillus</taxon>
    </lineage>
</organism>
<evidence type="ECO:0000313" key="4">
    <source>
        <dbReference type="Proteomes" id="UP001469365"/>
    </source>
</evidence>
<evidence type="ECO:0000256" key="1">
    <source>
        <dbReference type="SAM" id="SignalP"/>
    </source>
</evidence>
<dbReference type="InterPro" id="IPR036582">
    <property type="entry name" value="Mao_N_sf"/>
</dbReference>
<feature type="chain" id="PRO_5046434853" evidence="1">
    <location>
        <begin position="28"/>
        <end position="422"/>
    </location>
</feature>